<feature type="region of interest" description="Disordered" evidence="1">
    <location>
        <begin position="130"/>
        <end position="196"/>
    </location>
</feature>
<feature type="compositionally biased region" description="Basic and acidic residues" evidence="1">
    <location>
        <begin position="147"/>
        <end position="158"/>
    </location>
</feature>
<protein>
    <submittedName>
        <fullName evidence="2">Uncharacterized protein</fullName>
    </submittedName>
</protein>
<dbReference type="Proteomes" id="UP000799439">
    <property type="component" value="Unassembled WGS sequence"/>
</dbReference>
<dbReference type="AlphaFoldDB" id="A0A9P4MFP6"/>
<reference evidence="2" key="1">
    <citation type="journal article" date="2020" name="Stud. Mycol.">
        <title>101 Dothideomycetes genomes: a test case for predicting lifestyles and emergence of pathogens.</title>
        <authorList>
            <person name="Haridas S."/>
            <person name="Albert R."/>
            <person name="Binder M."/>
            <person name="Bloem J."/>
            <person name="Labutti K."/>
            <person name="Salamov A."/>
            <person name="Andreopoulos B."/>
            <person name="Baker S."/>
            <person name="Barry K."/>
            <person name="Bills G."/>
            <person name="Bluhm B."/>
            <person name="Cannon C."/>
            <person name="Castanera R."/>
            <person name="Culley D."/>
            <person name="Daum C."/>
            <person name="Ezra D."/>
            <person name="Gonzalez J."/>
            <person name="Henrissat B."/>
            <person name="Kuo A."/>
            <person name="Liang C."/>
            <person name="Lipzen A."/>
            <person name="Lutzoni F."/>
            <person name="Magnuson J."/>
            <person name="Mondo S."/>
            <person name="Nolan M."/>
            <person name="Ohm R."/>
            <person name="Pangilinan J."/>
            <person name="Park H.-J."/>
            <person name="Ramirez L."/>
            <person name="Alfaro M."/>
            <person name="Sun H."/>
            <person name="Tritt A."/>
            <person name="Yoshinaga Y."/>
            <person name="Zwiers L.-H."/>
            <person name="Turgeon B."/>
            <person name="Goodwin S."/>
            <person name="Spatafora J."/>
            <person name="Crous P."/>
            <person name="Grigoriev I."/>
        </authorList>
    </citation>
    <scope>NUCLEOTIDE SEQUENCE</scope>
    <source>
        <strain evidence="2">CBS 260.36</strain>
    </source>
</reference>
<organism evidence="2 3">
    <name type="scientific">Myriangium duriaei CBS 260.36</name>
    <dbReference type="NCBI Taxonomy" id="1168546"/>
    <lineage>
        <taxon>Eukaryota</taxon>
        <taxon>Fungi</taxon>
        <taxon>Dikarya</taxon>
        <taxon>Ascomycota</taxon>
        <taxon>Pezizomycotina</taxon>
        <taxon>Dothideomycetes</taxon>
        <taxon>Dothideomycetidae</taxon>
        <taxon>Myriangiales</taxon>
        <taxon>Myriangiaceae</taxon>
        <taxon>Myriangium</taxon>
    </lineage>
</organism>
<evidence type="ECO:0000313" key="3">
    <source>
        <dbReference type="Proteomes" id="UP000799439"/>
    </source>
</evidence>
<feature type="region of interest" description="Disordered" evidence="1">
    <location>
        <begin position="67"/>
        <end position="97"/>
    </location>
</feature>
<evidence type="ECO:0000256" key="1">
    <source>
        <dbReference type="SAM" id="MobiDB-lite"/>
    </source>
</evidence>
<feature type="compositionally biased region" description="Polar residues" evidence="1">
    <location>
        <begin position="76"/>
        <end position="90"/>
    </location>
</feature>
<sequence length="196" mass="22218">MDQTPLNLTAYDDKNDMDVDSHDVTNDYINHDQPSESLTDMTIEELDDDDPALTTSAKIYYPFELEEPTEDDAISDTMSDESSAMLSSDEVSVEAEPDKLARRLSQLQYCDAPEKSVPFNDPLANFPRAHDNWIKRKRRRSTGESLTNERSHRHESKTLARKRARMDVADSLASKSIPCHEQGGILRDASPDRTSR</sequence>
<comment type="caution">
    <text evidence="2">The sequence shown here is derived from an EMBL/GenBank/DDBJ whole genome shotgun (WGS) entry which is preliminary data.</text>
</comment>
<feature type="compositionally biased region" description="Basic and acidic residues" evidence="1">
    <location>
        <begin position="11"/>
        <end position="34"/>
    </location>
</feature>
<feature type="region of interest" description="Disordered" evidence="1">
    <location>
        <begin position="1"/>
        <end position="34"/>
    </location>
</feature>
<name>A0A9P4MFP6_9PEZI</name>
<accession>A0A9P4MFP6</accession>
<keyword evidence="3" id="KW-1185">Reference proteome</keyword>
<gene>
    <name evidence="2" type="ORF">K461DRAFT_278879</name>
</gene>
<proteinExistence type="predicted"/>
<evidence type="ECO:0000313" key="2">
    <source>
        <dbReference type="EMBL" id="KAF2152640.1"/>
    </source>
</evidence>
<dbReference type="EMBL" id="ML996086">
    <property type="protein sequence ID" value="KAF2152640.1"/>
    <property type="molecule type" value="Genomic_DNA"/>
</dbReference>